<keyword evidence="2" id="KW-0663">Pyridoxal phosphate</keyword>
<dbReference type="AlphaFoldDB" id="A0A1F8AQ22"/>
<evidence type="ECO:0000256" key="1">
    <source>
        <dbReference type="ARBA" id="ARBA00001933"/>
    </source>
</evidence>
<dbReference type="InterPro" id="IPR036052">
    <property type="entry name" value="TrpB-like_PALP_sf"/>
</dbReference>
<keyword evidence="3" id="KW-0456">Lyase</keyword>
<name>A0A1F8AQ22_9BACT</name>
<dbReference type="Proteomes" id="UP000178603">
    <property type="component" value="Unassembled WGS sequence"/>
</dbReference>
<feature type="domain" description="Tryptophan synthase beta chain-like PALP" evidence="4">
    <location>
        <begin position="3"/>
        <end position="277"/>
    </location>
</feature>
<protein>
    <recommendedName>
        <fullName evidence="4">Tryptophan synthase beta chain-like PALP domain-containing protein</fullName>
    </recommendedName>
</protein>
<proteinExistence type="predicted"/>
<dbReference type="EMBL" id="MGGW01000020">
    <property type="protein sequence ID" value="OGM53854.1"/>
    <property type="molecule type" value="Genomic_DNA"/>
</dbReference>
<evidence type="ECO:0000259" key="4">
    <source>
        <dbReference type="Pfam" id="PF00291"/>
    </source>
</evidence>
<organism evidence="5 6">
    <name type="scientific">Candidatus Woesebacteria bacterium RIFCSPHIGHO2_12_FULL_41_24</name>
    <dbReference type="NCBI Taxonomy" id="1802510"/>
    <lineage>
        <taxon>Bacteria</taxon>
        <taxon>Candidatus Woeseibacteriota</taxon>
    </lineage>
</organism>
<dbReference type="GO" id="GO:0006565">
    <property type="term" value="P:L-serine catabolic process"/>
    <property type="evidence" value="ECO:0007669"/>
    <property type="project" value="TreeGrafter"/>
</dbReference>
<dbReference type="Pfam" id="PF00291">
    <property type="entry name" value="PALP"/>
    <property type="match status" value="1"/>
</dbReference>
<dbReference type="GO" id="GO:0006567">
    <property type="term" value="P:L-threonine catabolic process"/>
    <property type="evidence" value="ECO:0007669"/>
    <property type="project" value="TreeGrafter"/>
</dbReference>
<dbReference type="SUPFAM" id="SSF53686">
    <property type="entry name" value="Tryptophan synthase beta subunit-like PLP-dependent enzymes"/>
    <property type="match status" value="1"/>
</dbReference>
<comment type="caution">
    <text evidence="5">The sequence shown here is derived from an EMBL/GenBank/DDBJ whole genome shotgun (WGS) entry which is preliminary data.</text>
</comment>
<sequence>MDYEEGNTPIRQINGVYYKLETANPTGSVKDRGISFQVWKAIGTGFSKFCISSSGNAAISAVTYVGLAGGTLDVFVSRKINKGKLKKIIGKDVKVHFSQKAVSECMQFAQKTNAYNLRASQDPNGWVGYMSVAYELDFKLGKLGAVFIPVSSGTLFYGVARGFDKIGYLPTLHAVQTPYCNFIASKFDKDFKPSQSSLADALVAKTTPLKSGVVSLIKKSKGFGWVVSDNEIKKAWVELYGKGLDTSYEGAACLAAYRKALGKKFKVKEPIVCLITGRYYG</sequence>
<dbReference type="Gene3D" id="3.40.50.1100">
    <property type="match status" value="2"/>
</dbReference>
<dbReference type="PANTHER" id="PTHR48078:SF6">
    <property type="entry name" value="L-THREONINE DEHYDRATASE CATABOLIC TDCB"/>
    <property type="match status" value="1"/>
</dbReference>
<gene>
    <name evidence="5" type="ORF">A3E44_05555</name>
</gene>
<dbReference type="InterPro" id="IPR050147">
    <property type="entry name" value="Ser/Thr_Dehydratase"/>
</dbReference>
<dbReference type="PANTHER" id="PTHR48078">
    <property type="entry name" value="THREONINE DEHYDRATASE, MITOCHONDRIAL-RELATED"/>
    <property type="match status" value="1"/>
</dbReference>
<accession>A0A1F8AQ22</accession>
<reference evidence="5 6" key="1">
    <citation type="journal article" date="2016" name="Nat. Commun.">
        <title>Thousands of microbial genomes shed light on interconnected biogeochemical processes in an aquifer system.</title>
        <authorList>
            <person name="Anantharaman K."/>
            <person name="Brown C.T."/>
            <person name="Hug L.A."/>
            <person name="Sharon I."/>
            <person name="Castelle C.J."/>
            <person name="Probst A.J."/>
            <person name="Thomas B.C."/>
            <person name="Singh A."/>
            <person name="Wilkins M.J."/>
            <person name="Karaoz U."/>
            <person name="Brodie E.L."/>
            <person name="Williams K.H."/>
            <person name="Hubbard S.S."/>
            <person name="Banfield J.F."/>
        </authorList>
    </citation>
    <scope>NUCLEOTIDE SEQUENCE [LARGE SCALE GENOMIC DNA]</scope>
</reference>
<evidence type="ECO:0000313" key="5">
    <source>
        <dbReference type="EMBL" id="OGM53854.1"/>
    </source>
</evidence>
<evidence type="ECO:0000256" key="2">
    <source>
        <dbReference type="ARBA" id="ARBA00022898"/>
    </source>
</evidence>
<dbReference type="InterPro" id="IPR001926">
    <property type="entry name" value="TrpB-like_PALP"/>
</dbReference>
<dbReference type="GO" id="GO:0004794">
    <property type="term" value="F:threonine deaminase activity"/>
    <property type="evidence" value="ECO:0007669"/>
    <property type="project" value="TreeGrafter"/>
</dbReference>
<dbReference type="GO" id="GO:0009097">
    <property type="term" value="P:isoleucine biosynthetic process"/>
    <property type="evidence" value="ECO:0007669"/>
    <property type="project" value="TreeGrafter"/>
</dbReference>
<comment type="cofactor">
    <cofactor evidence="1">
        <name>pyridoxal 5'-phosphate</name>
        <dbReference type="ChEBI" id="CHEBI:597326"/>
    </cofactor>
</comment>
<dbReference type="GO" id="GO:0003941">
    <property type="term" value="F:L-serine ammonia-lyase activity"/>
    <property type="evidence" value="ECO:0007669"/>
    <property type="project" value="TreeGrafter"/>
</dbReference>
<evidence type="ECO:0000313" key="6">
    <source>
        <dbReference type="Proteomes" id="UP000178603"/>
    </source>
</evidence>
<evidence type="ECO:0000256" key="3">
    <source>
        <dbReference type="ARBA" id="ARBA00023239"/>
    </source>
</evidence>